<keyword evidence="8 11" id="KW-1133">Transmembrane helix</keyword>
<dbReference type="Proteomes" id="UP000251135">
    <property type="component" value="Unassembled WGS sequence"/>
</dbReference>
<keyword evidence="14" id="KW-1185">Reference proteome</keyword>
<dbReference type="InterPro" id="IPR051045">
    <property type="entry name" value="TonB-dependent_transducer"/>
</dbReference>
<dbReference type="Gene3D" id="3.30.1150.10">
    <property type="match status" value="1"/>
</dbReference>
<dbReference type="InterPro" id="IPR003538">
    <property type="entry name" value="TonB"/>
</dbReference>
<keyword evidence="7" id="KW-0653">Protein transport</keyword>
<evidence type="ECO:0000256" key="6">
    <source>
        <dbReference type="ARBA" id="ARBA00022692"/>
    </source>
</evidence>
<keyword evidence="4" id="KW-1003">Cell membrane</keyword>
<dbReference type="PROSITE" id="PS52015">
    <property type="entry name" value="TONB_CTD"/>
    <property type="match status" value="1"/>
</dbReference>
<gene>
    <name evidence="13" type="ORF">B0174_07940</name>
</gene>
<dbReference type="PANTHER" id="PTHR33446:SF2">
    <property type="entry name" value="PROTEIN TONB"/>
    <property type="match status" value="1"/>
</dbReference>
<dbReference type="EMBL" id="MUXE01000010">
    <property type="protein sequence ID" value="PUE64137.1"/>
    <property type="molecule type" value="Genomic_DNA"/>
</dbReference>
<accession>A0A363CZ88</accession>
<evidence type="ECO:0000256" key="4">
    <source>
        <dbReference type="ARBA" id="ARBA00022475"/>
    </source>
</evidence>
<protein>
    <recommendedName>
        <fullName evidence="12">TonB C-terminal domain-containing protein</fullName>
    </recommendedName>
</protein>
<evidence type="ECO:0000256" key="8">
    <source>
        <dbReference type="ARBA" id="ARBA00022989"/>
    </source>
</evidence>
<dbReference type="GO" id="GO:0031992">
    <property type="term" value="F:energy transducer activity"/>
    <property type="evidence" value="ECO:0007669"/>
    <property type="project" value="InterPro"/>
</dbReference>
<dbReference type="SUPFAM" id="SSF74653">
    <property type="entry name" value="TolA/TonB C-terminal domain"/>
    <property type="match status" value="1"/>
</dbReference>
<dbReference type="OrthoDB" id="5348636at2"/>
<dbReference type="GO" id="GO:0055085">
    <property type="term" value="P:transmembrane transport"/>
    <property type="evidence" value="ECO:0007669"/>
    <property type="project" value="InterPro"/>
</dbReference>
<dbReference type="PANTHER" id="PTHR33446">
    <property type="entry name" value="PROTEIN TONB-RELATED"/>
    <property type="match status" value="1"/>
</dbReference>
<evidence type="ECO:0000256" key="11">
    <source>
        <dbReference type="SAM" id="Phobius"/>
    </source>
</evidence>
<evidence type="ECO:0000259" key="12">
    <source>
        <dbReference type="PROSITE" id="PS52015"/>
    </source>
</evidence>
<comment type="subcellular location">
    <subcellularLocation>
        <location evidence="1">Cell inner membrane</location>
        <topology evidence="1">Single-pass membrane protein</topology>
        <orientation evidence="1">Periplasmic side</orientation>
    </subcellularLocation>
</comment>
<evidence type="ECO:0000256" key="7">
    <source>
        <dbReference type="ARBA" id="ARBA00022927"/>
    </source>
</evidence>
<name>A0A363CZ88_9BACT</name>
<feature type="coiled-coil region" evidence="10">
    <location>
        <begin position="47"/>
        <end position="74"/>
    </location>
</feature>
<sequence length="232" mass="26955">MKRYFSSFFIAFSFYAFFAVGIFYLIANETILIEKIEENKTISLNHIELIQEIKAETKEIVEEVQEEIKEQIKETIVPVATKRIEKKEPEKKTVKKVQEKVIEKKTVENIESQTTKKIEENLPNKTIETSIETVKPIVDEKKDYLDKHLVQIRNLINQNVKYPLKAKKLSIEGIVTVRFKINENGTIENITIIDGHKFLQSATIEAIEEASKSFPKTNKSIEIQIPIEYKLI</sequence>
<evidence type="ECO:0000313" key="13">
    <source>
        <dbReference type="EMBL" id="PUE64137.1"/>
    </source>
</evidence>
<evidence type="ECO:0000256" key="5">
    <source>
        <dbReference type="ARBA" id="ARBA00022519"/>
    </source>
</evidence>
<dbReference type="InterPro" id="IPR037682">
    <property type="entry name" value="TonB_C"/>
</dbReference>
<keyword evidence="10" id="KW-0175">Coiled coil</keyword>
<evidence type="ECO:0000256" key="10">
    <source>
        <dbReference type="SAM" id="Coils"/>
    </source>
</evidence>
<evidence type="ECO:0000256" key="2">
    <source>
        <dbReference type="ARBA" id="ARBA00006555"/>
    </source>
</evidence>
<organism evidence="13 14">
    <name type="scientific">Arcobacter caeni</name>
    <dbReference type="NCBI Taxonomy" id="1912877"/>
    <lineage>
        <taxon>Bacteria</taxon>
        <taxon>Pseudomonadati</taxon>
        <taxon>Campylobacterota</taxon>
        <taxon>Epsilonproteobacteria</taxon>
        <taxon>Campylobacterales</taxon>
        <taxon>Arcobacteraceae</taxon>
        <taxon>Arcobacter</taxon>
    </lineage>
</organism>
<dbReference type="AlphaFoldDB" id="A0A363CZ88"/>
<dbReference type="NCBIfam" id="TIGR01352">
    <property type="entry name" value="tonB_Cterm"/>
    <property type="match status" value="1"/>
</dbReference>
<reference evidence="13 14" key="1">
    <citation type="submission" date="2017-02" db="EMBL/GenBank/DDBJ databases">
        <title>Arcobacter caeni sp. nov, a new Arcobacter species isolated from reclaimed water.</title>
        <authorList>
            <person name="Figueras M.J."/>
            <person name="Perez-Cataluna A."/>
            <person name="Salas-Masso N."/>
        </authorList>
    </citation>
    <scope>NUCLEOTIDE SEQUENCE [LARGE SCALE GENOMIC DNA]</scope>
    <source>
        <strain evidence="13 14">RW17-10</strain>
    </source>
</reference>
<feature type="domain" description="TonB C-terminal" evidence="12">
    <location>
        <begin position="147"/>
        <end position="232"/>
    </location>
</feature>
<evidence type="ECO:0000256" key="3">
    <source>
        <dbReference type="ARBA" id="ARBA00022448"/>
    </source>
</evidence>
<dbReference type="GO" id="GO:0015031">
    <property type="term" value="P:protein transport"/>
    <property type="evidence" value="ECO:0007669"/>
    <property type="project" value="UniProtKB-KW"/>
</dbReference>
<keyword evidence="6 11" id="KW-0812">Transmembrane</keyword>
<comment type="similarity">
    <text evidence="2">Belongs to the TonB family.</text>
</comment>
<dbReference type="InterPro" id="IPR006260">
    <property type="entry name" value="TonB/TolA_C"/>
</dbReference>
<feature type="transmembrane region" description="Helical" evidence="11">
    <location>
        <begin position="7"/>
        <end position="27"/>
    </location>
</feature>
<evidence type="ECO:0000313" key="14">
    <source>
        <dbReference type="Proteomes" id="UP000251135"/>
    </source>
</evidence>
<proteinExistence type="inferred from homology"/>
<evidence type="ECO:0000256" key="9">
    <source>
        <dbReference type="ARBA" id="ARBA00023136"/>
    </source>
</evidence>
<dbReference type="RefSeq" id="WP_108559442.1">
    <property type="nucleotide sequence ID" value="NZ_MUXE01000010.1"/>
</dbReference>
<keyword evidence="5" id="KW-0997">Cell inner membrane</keyword>
<evidence type="ECO:0000256" key="1">
    <source>
        <dbReference type="ARBA" id="ARBA00004383"/>
    </source>
</evidence>
<dbReference type="PRINTS" id="PR01374">
    <property type="entry name" value="TONBPROTEIN"/>
</dbReference>
<comment type="caution">
    <text evidence="13">The sequence shown here is derived from an EMBL/GenBank/DDBJ whole genome shotgun (WGS) entry which is preliminary data.</text>
</comment>
<keyword evidence="9 11" id="KW-0472">Membrane</keyword>
<keyword evidence="3" id="KW-0813">Transport</keyword>
<dbReference type="GO" id="GO:0015891">
    <property type="term" value="P:siderophore transport"/>
    <property type="evidence" value="ECO:0007669"/>
    <property type="project" value="InterPro"/>
</dbReference>
<dbReference type="GO" id="GO:0098797">
    <property type="term" value="C:plasma membrane protein complex"/>
    <property type="evidence" value="ECO:0007669"/>
    <property type="project" value="TreeGrafter"/>
</dbReference>
<dbReference type="Pfam" id="PF03544">
    <property type="entry name" value="TonB_C"/>
    <property type="match status" value="1"/>
</dbReference>
<dbReference type="GO" id="GO:0030288">
    <property type="term" value="C:outer membrane-bounded periplasmic space"/>
    <property type="evidence" value="ECO:0007669"/>
    <property type="project" value="InterPro"/>
</dbReference>